<feature type="region of interest" description="Disordered" evidence="1">
    <location>
        <begin position="360"/>
        <end position="392"/>
    </location>
</feature>
<feature type="region of interest" description="Disordered" evidence="1">
    <location>
        <begin position="953"/>
        <end position="1024"/>
    </location>
</feature>
<feature type="transmembrane region" description="Helical" evidence="2">
    <location>
        <begin position="180"/>
        <end position="197"/>
    </location>
</feature>
<feature type="region of interest" description="Disordered" evidence="1">
    <location>
        <begin position="1239"/>
        <end position="1271"/>
    </location>
</feature>
<proteinExistence type="predicted"/>
<dbReference type="Proteomes" id="UP000815325">
    <property type="component" value="Unassembled WGS sequence"/>
</dbReference>
<feature type="compositionally biased region" description="Basic and acidic residues" evidence="1">
    <location>
        <begin position="1001"/>
        <end position="1011"/>
    </location>
</feature>
<gene>
    <name evidence="3" type="ORF">DUNSADRAFT_7863</name>
</gene>
<feature type="region of interest" description="Disordered" evidence="1">
    <location>
        <begin position="1628"/>
        <end position="1666"/>
    </location>
</feature>
<protein>
    <submittedName>
        <fullName evidence="3">Uncharacterized protein</fullName>
    </submittedName>
</protein>
<feature type="region of interest" description="Disordered" evidence="1">
    <location>
        <begin position="1428"/>
        <end position="1484"/>
    </location>
</feature>
<feature type="compositionally biased region" description="Low complexity" evidence="1">
    <location>
        <begin position="836"/>
        <end position="860"/>
    </location>
</feature>
<keyword evidence="4" id="KW-1185">Reference proteome</keyword>
<feature type="transmembrane region" description="Helical" evidence="2">
    <location>
        <begin position="37"/>
        <end position="56"/>
    </location>
</feature>
<feature type="transmembrane region" description="Helical" evidence="2">
    <location>
        <begin position="102"/>
        <end position="125"/>
    </location>
</feature>
<evidence type="ECO:0000313" key="3">
    <source>
        <dbReference type="EMBL" id="KAF5835104.1"/>
    </source>
</evidence>
<feature type="region of interest" description="Disordered" evidence="1">
    <location>
        <begin position="487"/>
        <end position="598"/>
    </location>
</feature>
<accession>A0ABQ7GGA6</accession>
<keyword evidence="2" id="KW-0812">Transmembrane</keyword>
<comment type="caution">
    <text evidence="3">The sequence shown here is derived from an EMBL/GenBank/DDBJ whole genome shotgun (WGS) entry which is preliminary data.</text>
</comment>
<sequence length="1692" mass="173407">MFVLLHLQAGSLPWQVLICPAAKLSVLVHLHAGSVPVQVLFPAASALCAVLLHLARRLNACASALLRCKSAVCCVAVPAGMLTACAIAPLRCINAVCCVAAPAGMLTACVQVLFCAASALCAMLLHPACRLNACASALLRCISTASLLLPLQAGSLPVQVTMSAKSALCAVLLHLQAGSMHAQVLFCAASALCAVLLHLARRLTACASALLRCISAVCCVAVPAGMLTACVQVLFCAASALRAMLLPLQACLMHAQVLFYAASALRAALLPLQAASLPVQVAISAKSALCAVLLHLQAGLLPVCKCSSALHQHCLCCSTCRQTHCLCKCSSALHQHCVCVAAPAGSLPVQVPTRKSWGSKEVRVRPLTANPNLSPPSATPSPSLPTSKSSCPPTPIAPAAPAAAAAAAAAASTASNPQAAAPSQSIDAAQPHAHITPFASATPTMPWPSAPLACAPTPITGSAGFAPVHHVACGRQGVGEVGERHTVAVGDQGSPPSSVARGARAPSDEKHIRVCHEGPPGTHSSNSNDNPSSNGRSSSESSSGDSGGEGGRGWGAKGGGLAAGKRGSDGGVGGGGGWGTRVGGRRDAPASAPGPRGMLGLALHQQQQQERERARVLRHYPAHAGQQQQHQVQQHFQQHLLVSGTGGPAGTAGQRDEDAVVGRGKGQACVRTHGVASESPCRWASSGNTPWDGNPEAEGNGGDEGDDGHADGVAADDLEADTIVCGGFDGIPAHPAVGAEAAAGSEEGYAPRHGPQRPHVPANPTRPRRDPTSPRAAAAGTQPGVSQLESVGRPSLMPPLPPPSGAVAIHTTPATSAFHIRAHAHAHPHTHAHAQRVSSRGRSGSSRHSSGSYSRGGSSSAVAGMSLEREGGGVGEAEGVVSAGAVGGVFGLYTPGSSRRVSGDLMSSALPSPSFPLSCSPQLPFAFTPASQSVAGSLMKHALLGGTPPSAGSLPWHIHTPPTGRHPYSTRGALLKSSSRGRDPAPQPAEKGTTTAAAWEMGHRGGEEDSKSSSAGGDPGGAGSIVRARDVSLLALVRRPSWVEHSLRTRAGAGHGHADPITGSGGDNSISKCGEAAVHRSLSLGSVGDRTGVHAHAHAYAVQPRSPWGDGRQHTRDRAGVNLPLRPSYALPSYPSSFDRMPLLQLPSSFSSGPSSPFAGLGFPHGCSFTQHPNFLLPSHHLPALTGAPGSHASAAAAAAGAPTQPVCSYYHLPRVGPADQQQHQQQLLLMDVPGRSITHHGDASSPAGRCGVGRSSSGGGGFAADRQDSLEHTDSECPHFCCIMPPRANGISPASSPHLLHFPPSPNNLASRGFAYHPPLLQYWPQQQQPQHWLPLPAPGTGSTQPHSAEASVDADGRPHAENATAPDASTNAAAALQTRALLHHHQHQQQLGADCAVQDTRLFCGGAAAASLPAPLNLMHVLRETAAPSSPSAPQGYHATNPGDPGSQSTPLLLGLEGPSPLSPRRQQHEQQQEDGGGCGPGIAAFEPLLPFELDVRDWVGDTHKAEPACQQPHSIWQQRQQQQQTMLGGVGWWLTHGDRPEAQDRPGACGDNWDVGATEGATYNGSLHGVEHLAALLLKREHGACVGAFMEMLDMQGAQPLGPLVAPFPTHTLGERVPPELQLHTAGHSTASQPSHTAAKGSEHGGLGDEGSMSFKGDTPRSGSVCVGDALTEVAKLQEKLKALVKQSP</sequence>
<feature type="transmembrane region" description="Helical" evidence="2">
    <location>
        <begin position="137"/>
        <end position="160"/>
    </location>
</feature>
<feature type="compositionally biased region" description="Low complexity" evidence="1">
    <location>
        <begin position="524"/>
        <end position="544"/>
    </location>
</feature>
<feature type="compositionally biased region" description="Pro residues" evidence="1">
    <location>
        <begin position="373"/>
        <end position="383"/>
    </location>
</feature>
<feature type="compositionally biased region" description="Gly residues" evidence="1">
    <location>
        <begin position="545"/>
        <end position="562"/>
    </location>
</feature>
<feature type="region of interest" description="Disordered" evidence="1">
    <location>
        <begin position="644"/>
        <end position="713"/>
    </location>
</feature>
<feature type="compositionally biased region" description="Low complexity" evidence="1">
    <location>
        <begin position="739"/>
        <end position="748"/>
    </location>
</feature>
<feature type="region of interest" description="Disordered" evidence="1">
    <location>
        <begin position="739"/>
        <end position="809"/>
    </location>
</feature>
<feature type="transmembrane region" description="Helical" evidence="2">
    <location>
        <begin position="68"/>
        <end position="90"/>
    </location>
</feature>
<keyword evidence="2" id="KW-0472">Membrane</keyword>
<feature type="transmembrane region" description="Helical" evidence="2">
    <location>
        <begin position="209"/>
        <end position="235"/>
    </location>
</feature>
<evidence type="ECO:0000256" key="2">
    <source>
        <dbReference type="SAM" id="Phobius"/>
    </source>
</evidence>
<feature type="compositionally biased region" description="Polar residues" evidence="1">
    <location>
        <begin position="1630"/>
        <end position="1639"/>
    </location>
</feature>
<feature type="region of interest" description="Disordered" evidence="1">
    <location>
        <begin position="1332"/>
        <end position="1371"/>
    </location>
</feature>
<feature type="compositionally biased region" description="Low complexity" evidence="1">
    <location>
        <begin position="1453"/>
        <end position="1466"/>
    </location>
</feature>
<feature type="compositionally biased region" description="Basic residues" evidence="1">
    <location>
        <begin position="824"/>
        <end position="834"/>
    </location>
</feature>
<evidence type="ECO:0000256" key="1">
    <source>
        <dbReference type="SAM" id="MobiDB-lite"/>
    </source>
</evidence>
<reference evidence="3" key="1">
    <citation type="submission" date="2017-08" db="EMBL/GenBank/DDBJ databases">
        <authorList>
            <person name="Polle J.E."/>
            <person name="Barry K."/>
            <person name="Cushman J."/>
            <person name="Schmutz J."/>
            <person name="Tran D."/>
            <person name="Hathwaick L.T."/>
            <person name="Yim W.C."/>
            <person name="Jenkins J."/>
            <person name="Mckie-Krisberg Z.M."/>
            <person name="Prochnik S."/>
            <person name="Lindquist E."/>
            <person name="Dockter R.B."/>
            <person name="Adam C."/>
            <person name="Molina H."/>
            <person name="Bunkerborg J."/>
            <person name="Jin E."/>
            <person name="Buchheim M."/>
            <person name="Magnuson J."/>
        </authorList>
    </citation>
    <scope>NUCLEOTIDE SEQUENCE</scope>
    <source>
        <strain evidence="3">CCAP 19/18</strain>
    </source>
</reference>
<feature type="region of interest" description="Disordered" evidence="1">
    <location>
        <begin position="824"/>
        <end position="861"/>
    </location>
</feature>
<feature type="compositionally biased region" description="Gly residues" evidence="1">
    <location>
        <begin position="569"/>
        <end position="582"/>
    </location>
</feature>
<dbReference type="EMBL" id="MU069722">
    <property type="protein sequence ID" value="KAF5835104.1"/>
    <property type="molecule type" value="Genomic_DNA"/>
</dbReference>
<organism evidence="3 4">
    <name type="scientific">Dunaliella salina</name>
    <name type="common">Green alga</name>
    <name type="synonym">Protococcus salinus</name>
    <dbReference type="NCBI Taxonomy" id="3046"/>
    <lineage>
        <taxon>Eukaryota</taxon>
        <taxon>Viridiplantae</taxon>
        <taxon>Chlorophyta</taxon>
        <taxon>core chlorophytes</taxon>
        <taxon>Chlorophyceae</taxon>
        <taxon>CS clade</taxon>
        <taxon>Chlamydomonadales</taxon>
        <taxon>Dunaliellaceae</taxon>
        <taxon>Dunaliella</taxon>
    </lineage>
</organism>
<name>A0ABQ7GGA6_DUNSA</name>
<evidence type="ECO:0000313" key="4">
    <source>
        <dbReference type="Proteomes" id="UP000815325"/>
    </source>
</evidence>
<feature type="compositionally biased region" description="Basic and acidic residues" evidence="1">
    <location>
        <begin position="506"/>
        <end position="516"/>
    </location>
</feature>
<keyword evidence="2" id="KW-1133">Transmembrane helix</keyword>